<evidence type="ECO:0000313" key="3">
    <source>
        <dbReference type="Proteomes" id="UP000250918"/>
    </source>
</evidence>
<dbReference type="Pfam" id="PF13860">
    <property type="entry name" value="FlgD_ig"/>
    <property type="match status" value="1"/>
</dbReference>
<proteinExistence type="predicted"/>
<dbReference type="NCBIfam" id="TIGR04183">
    <property type="entry name" value="Por_Secre_tail"/>
    <property type="match status" value="1"/>
</dbReference>
<organism evidence="2 3">
    <name type="scientific">candidate division GN15 bacterium</name>
    <dbReference type="NCBI Taxonomy" id="2072418"/>
    <lineage>
        <taxon>Bacteria</taxon>
        <taxon>candidate division GN15</taxon>
    </lineage>
</organism>
<dbReference type="AlphaFoldDB" id="A0A855X975"/>
<dbReference type="EMBL" id="PQAP01000039">
    <property type="protein sequence ID" value="PWB74187.1"/>
    <property type="molecule type" value="Genomic_DNA"/>
</dbReference>
<evidence type="ECO:0000259" key="1">
    <source>
        <dbReference type="Pfam" id="PF13860"/>
    </source>
</evidence>
<name>A0A855X975_9BACT</name>
<accession>A0A855X975</accession>
<reference evidence="2 3" key="1">
    <citation type="journal article" date="2018" name="ISME J.">
        <title>A methanotrophic archaeon couples anaerobic oxidation of methane to Fe(III) reduction.</title>
        <authorList>
            <person name="Cai C."/>
            <person name="Leu A.O."/>
            <person name="Xie G.J."/>
            <person name="Guo J."/>
            <person name="Feng Y."/>
            <person name="Zhao J.X."/>
            <person name="Tyson G.W."/>
            <person name="Yuan Z."/>
            <person name="Hu S."/>
        </authorList>
    </citation>
    <scope>NUCLEOTIDE SEQUENCE [LARGE SCALE GENOMIC DNA]</scope>
    <source>
        <strain evidence="2">FeB_12</strain>
    </source>
</reference>
<evidence type="ECO:0000313" key="2">
    <source>
        <dbReference type="EMBL" id="PWB74187.1"/>
    </source>
</evidence>
<dbReference type="InterPro" id="IPR025965">
    <property type="entry name" value="FlgD/Vpr_Ig-like"/>
</dbReference>
<comment type="caution">
    <text evidence="2">The sequence shown here is derived from an EMBL/GenBank/DDBJ whole genome shotgun (WGS) entry which is preliminary data.</text>
</comment>
<protein>
    <recommendedName>
        <fullName evidence="1">FlgD/Vpr Ig-like domain-containing protein</fullName>
    </recommendedName>
</protein>
<gene>
    <name evidence="2" type="ORF">C3F09_04335</name>
</gene>
<dbReference type="Gene3D" id="2.60.40.4070">
    <property type="match status" value="1"/>
</dbReference>
<dbReference type="InterPro" id="IPR026444">
    <property type="entry name" value="Secre_tail"/>
</dbReference>
<dbReference type="Proteomes" id="UP000250918">
    <property type="component" value="Unassembled WGS sequence"/>
</dbReference>
<sequence>MPVASTSDGITFLDCPSTLTFSHCPPSGWHFAAVKTQGARTEHGIRYSMVSGPGEIDENTGQWSFDPGSVDPSEWGKWFPVVVKAALGNGSGRNADSCSFSFRIFNFPPRPVYTGPERWDSIPVVAYRSNVIPILWRDYDSCDVIQKTISSIRPTPAGTIYLDSNDDLVFYPLAADTGKKYSVTLTASDRYTSGSTGFSLFVESPVARTSEYSLRIGKLHDVLQGQMQDVKVTLERASADTLIGGLGGFDLLLGYDATALSLQAVLNDSSLFYQQCMWEYFTYRYGADGNCGLACPSGTLRVVGLAETNNGPVHPSCTPKYLPGLPATLFTVKFLVSNDRTIECTSLPIRFLWRDCANNSLLSWDGRQSHVANRVYEFEPFTMCDTGVLIDPNLAAFPGTSGLPVDTCLLGDPERPISLRDVDFYHGGLDIICADSIDPRDCWQDWNFPIDPYIRGCIAFAYYFLYDTGATVDPEWLLKCTDVNADGTPLTLSDFVYLQHIIVGDALPYPPLYSVDTAHLTCLDYSSPIGLISADTLGAVRLVFEGEVAPELLAPGASIMSAFWHDSTFVLISGSCLDSVPHIVSGSLINAPGAHRLVKADAASYDGARVPVVIDYVTSAEDHRSESLPLTFALRQNYPNPFNAGTVISFDLPKAADVRVEVLNVAGQLVYQVNRRLVAGSHKIEWDGTVNGRSVASGVYYYRVSAGEFTATKKMVLLK</sequence>
<feature type="domain" description="FlgD/Vpr Ig-like" evidence="1">
    <location>
        <begin position="643"/>
        <end position="706"/>
    </location>
</feature>